<proteinExistence type="predicted"/>
<dbReference type="OrthoDB" id="47007at2759"/>
<keyword evidence="1" id="KW-0560">Oxidoreductase</keyword>
<gene>
    <name evidence="2" type="ORF">PHET_01059</name>
</gene>
<dbReference type="GO" id="GO:0016491">
    <property type="term" value="F:oxidoreductase activity"/>
    <property type="evidence" value="ECO:0007669"/>
    <property type="project" value="UniProtKB-KW"/>
</dbReference>
<dbReference type="Proteomes" id="UP000748531">
    <property type="component" value="Unassembled WGS sequence"/>
</dbReference>
<keyword evidence="3" id="KW-1185">Reference proteome</keyword>
<dbReference type="PANTHER" id="PTHR43157:SF31">
    <property type="entry name" value="PHOSPHATIDYLINOSITOL-GLYCAN BIOSYNTHESIS CLASS F PROTEIN"/>
    <property type="match status" value="1"/>
</dbReference>
<dbReference type="AlphaFoldDB" id="A0A8J4WKP2"/>
<dbReference type="InterPro" id="IPR036291">
    <property type="entry name" value="NAD(P)-bd_dom_sf"/>
</dbReference>
<sequence length="315" mass="35587">MTTTSEPRSRSTEVTGWIVKRCIIRKRLDGQIAIVTAASEGVGEAVSAELARRGCRVIMACQTMHTAVEAKQHILKKYGALNPQCKTMDIADGKMRSVLTPVLPEQLQLEHLDLTSVTSVRQFALRISVTVFKLNFLINKFGPIVDGFRIDVVTSCLSNFLLVQLMLPLLKQAESIARIINMRVPFTFWEPSKVQSYCSLPDYGIHYKEQMKIKRQFRMVFMMRTSEMIRQFIGTGVLVVNVNSGLVRKEVVRKSRNWISKVLAVICNPILKSSWTGVQTTMYTALTDELITGGYYSNCKLKRTDESVVEVVARK</sequence>
<name>A0A8J4WKP2_9TREM</name>
<accession>A0A8J4WKP2</accession>
<dbReference type="Gene3D" id="3.40.50.720">
    <property type="entry name" value="NAD(P)-binding Rossmann-like Domain"/>
    <property type="match status" value="1"/>
</dbReference>
<dbReference type="PANTHER" id="PTHR43157">
    <property type="entry name" value="PHOSPHATIDYLINOSITOL-GLYCAN BIOSYNTHESIS CLASS F PROTEIN-RELATED"/>
    <property type="match status" value="1"/>
</dbReference>
<protein>
    <submittedName>
        <fullName evidence="2">Retinol dehydrogenase 11</fullName>
    </submittedName>
</protein>
<dbReference type="EMBL" id="LUCH01000309">
    <property type="protein sequence ID" value="KAF5405486.1"/>
    <property type="molecule type" value="Genomic_DNA"/>
</dbReference>
<comment type="caution">
    <text evidence="2">The sequence shown here is derived from an EMBL/GenBank/DDBJ whole genome shotgun (WGS) entry which is preliminary data.</text>
</comment>
<evidence type="ECO:0000256" key="1">
    <source>
        <dbReference type="ARBA" id="ARBA00023002"/>
    </source>
</evidence>
<reference evidence="2" key="1">
    <citation type="submission" date="2019-05" db="EMBL/GenBank/DDBJ databases">
        <title>Annotation for the trematode Paragonimus heterotremus.</title>
        <authorList>
            <person name="Choi Y.-J."/>
        </authorList>
    </citation>
    <scope>NUCLEOTIDE SEQUENCE</scope>
    <source>
        <strain evidence="2">LC</strain>
    </source>
</reference>
<evidence type="ECO:0000313" key="3">
    <source>
        <dbReference type="Proteomes" id="UP000748531"/>
    </source>
</evidence>
<organism evidence="2 3">
    <name type="scientific">Paragonimus heterotremus</name>
    <dbReference type="NCBI Taxonomy" id="100268"/>
    <lineage>
        <taxon>Eukaryota</taxon>
        <taxon>Metazoa</taxon>
        <taxon>Spiralia</taxon>
        <taxon>Lophotrochozoa</taxon>
        <taxon>Platyhelminthes</taxon>
        <taxon>Trematoda</taxon>
        <taxon>Digenea</taxon>
        <taxon>Plagiorchiida</taxon>
        <taxon>Troglotremata</taxon>
        <taxon>Troglotrematidae</taxon>
        <taxon>Paragonimus</taxon>
    </lineage>
</organism>
<dbReference type="SUPFAM" id="SSF51735">
    <property type="entry name" value="NAD(P)-binding Rossmann-fold domains"/>
    <property type="match status" value="1"/>
</dbReference>
<evidence type="ECO:0000313" key="2">
    <source>
        <dbReference type="EMBL" id="KAF5405486.1"/>
    </source>
</evidence>